<evidence type="ECO:0000256" key="1">
    <source>
        <dbReference type="SAM" id="MobiDB-lite"/>
    </source>
</evidence>
<protein>
    <recommendedName>
        <fullName evidence="4">XRE family transcriptional regulator</fullName>
    </recommendedName>
</protein>
<dbReference type="RefSeq" id="WP_346143384.1">
    <property type="nucleotide sequence ID" value="NZ_BAAAUA010000013.1"/>
</dbReference>
<feature type="region of interest" description="Disordered" evidence="1">
    <location>
        <begin position="357"/>
        <end position="378"/>
    </location>
</feature>
<proteinExistence type="predicted"/>
<gene>
    <name evidence="2" type="ORF">ACFPZF_08200</name>
</gene>
<dbReference type="EMBL" id="JBHSOC010000011">
    <property type="protein sequence ID" value="MFC5641342.1"/>
    <property type="molecule type" value="Genomic_DNA"/>
</dbReference>
<evidence type="ECO:0000313" key="2">
    <source>
        <dbReference type="EMBL" id="MFC5641342.1"/>
    </source>
</evidence>
<name>A0ABW0V8X9_9ACTN</name>
<organism evidence="2 3">
    <name type="scientific">Kitasatospora cinereorecta</name>
    <dbReference type="NCBI Taxonomy" id="285560"/>
    <lineage>
        <taxon>Bacteria</taxon>
        <taxon>Bacillati</taxon>
        <taxon>Actinomycetota</taxon>
        <taxon>Actinomycetes</taxon>
        <taxon>Kitasatosporales</taxon>
        <taxon>Streptomycetaceae</taxon>
        <taxon>Kitasatospora</taxon>
    </lineage>
</organism>
<accession>A0ABW0V8X9</accession>
<comment type="caution">
    <text evidence="2">The sequence shown here is derived from an EMBL/GenBank/DDBJ whole genome shotgun (WGS) entry which is preliminary data.</text>
</comment>
<sequence length="378" mass="40120">MQLTGAIAQRFPLVARIRPACLPLEARVGKLQELADAGTRRADPGLASTVFNQAALLASDLALPDLARELCHQHAALYLRARPLPAMSAIRALEPVVNLARLHIRAGHGDKGHHLIAALYSAVTNGAEMTADGITVPADLTDDPAQRAEVRRWLWRVLLADGTRALTGAGRWQEALEHLERHKGIGSRILDGRQVAILARATTGDSAGALALLEATEPGDPWENAVTAVLTALCRLSSRTDARAAIDHCQQLEEGKGLALFTTRLVLTAVDSTSRTDPDGARDLAKLLIARTGTSLDGYAVREILQHDFCSNHLNPAESSILTAASAACALGAGGMPAVLRRQLDDSLAQAANVLKSNPLDRTTPGGDPLERGTLIND</sequence>
<evidence type="ECO:0008006" key="4">
    <source>
        <dbReference type="Google" id="ProtNLM"/>
    </source>
</evidence>
<dbReference type="Proteomes" id="UP001596066">
    <property type="component" value="Unassembled WGS sequence"/>
</dbReference>
<keyword evidence="3" id="KW-1185">Reference proteome</keyword>
<reference evidence="3" key="1">
    <citation type="journal article" date="2019" name="Int. J. Syst. Evol. Microbiol.">
        <title>The Global Catalogue of Microorganisms (GCM) 10K type strain sequencing project: providing services to taxonomists for standard genome sequencing and annotation.</title>
        <authorList>
            <consortium name="The Broad Institute Genomics Platform"/>
            <consortium name="The Broad Institute Genome Sequencing Center for Infectious Disease"/>
            <person name="Wu L."/>
            <person name="Ma J."/>
        </authorList>
    </citation>
    <scope>NUCLEOTIDE SEQUENCE [LARGE SCALE GENOMIC DNA]</scope>
    <source>
        <strain evidence="3">CGMCC 4.1622</strain>
    </source>
</reference>
<evidence type="ECO:0000313" key="3">
    <source>
        <dbReference type="Proteomes" id="UP001596066"/>
    </source>
</evidence>